<sequence>MPLFLLPLPQSQAYGQQKHQKLITAPPKSERCCSGEDSVLSVNCQIQEWNLGVRRYFEDFKVDNVDAEVYQQMADIHAKRSHMETMMGEMQLQELGKYLFSQFFQQFLKSLHLRTSIVTSVRLHEEWQARRQASAALLFYVSAAIAVLTPQLLPCITTIRFEFKGACNNAWSHLIVMFPFYKRTLEYYEGNKSMHTIFV</sequence>
<organism evidence="1">
    <name type="scientific">Oryza meridionalis</name>
    <dbReference type="NCBI Taxonomy" id="40149"/>
    <lineage>
        <taxon>Eukaryota</taxon>
        <taxon>Viridiplantae</taxon>
        <taxon>Streptophyta</taxon>
        <taxon>Embryophyta</taxon>
        <taxon>Tracheophyta</taxon>
        <taxon>Spermatophyta</taxon>
        <taxon>Magnoliopsida</taxon>
        <taxon>Liliopsida</taxon>
        <taxon>Poales</taxon>
        <taxon>Poaceae</taxon>
        <taxon>BOP clade</taxon>
        <taxon>Oryzoideae</taxon>
        <taxon>Oryzeae</taxon>
        <taxon>Oryzinae</taxon>
        <taxon>Oryza</taxon>
    </lineage>
</organism>
<evidence type="ECO:0000313" key="2">
    <source>
        <dbReference type="Proteomes" id="UP000008021"/>
    </source>
</evidence>
<reference evidence="1" key="2">
    <citation type="submission" date="2018-05" db="EMBL/GenBank/DDBJ databases">
        <title>OmerRS3 (Oryza meridionalis Reference Sequence Version 3).</title>
        <authorList>
            <person name="Zhang J."/>
            <person name="Kudrna D."/>
            <person name="Lee S."/>
            <person name="Talag J."/>
            <person name="Welchert J."/>
            <person name="Wing R.A."/>
        </authorList>
    </citation>
    <scope>NUCLEOTIDE SEQUENCE [LARGE SCALE GENOMIC DNA]</scope>
    <source>
        <strain evidence="1">cv. OR44</strain>
    </source>
</reference>
<name>A0A0E0CLC3_9ORYZ</name>
<dbReference type="AlphaFoldDB" id="A0A0E0CLC3"/>
<dbReference type="Gramene" id="OMERI02G18670.1">
    <property type="protein sequence ID" value="OMERI02G18670.1"/>
    <property type="gene ID" value="OMERI02G18670"/>
</dbReference>
<accession>A0A0E0CLC3</accession>
<protein>
    <submittedName>
        <fullName evidence="1">Uncharacterized protein</fullName>
    </submittedName>
</protein>
<dbReference type="HOGENOM" id="CLU_1534929_0_0_1"/>
<keyword evidence="2" id="KW-1185">Reference proteome</keyword>
<proteinExistence type="predicted"/>
<dbReference type="Proteomes" id="UP000008021">
    <property type="component" value="Chromosome 2"/>
</dbReference>
<reference evidence="1" key="1">
    <citation type="submission" date="2015-04" db="UniProtKB">
        <authorList>
            <consortium name="EnsemblPlants"/>
        </authorList>
    </citation>
    <scope>IDENTIFICATION</scope>
</reference>
<evidence type="ECO:0000313" key="1">
    <source>
        <dbReference type="EnsemblPlants" id="OMERI02G18670.1"/>
    </source>
</evidence>
<dbReference type="EnsemblPlants" id="OMERI02G18670.1">
    <property type="protein sequence ID" value="OMERI02G18670.1"/>
    <property type="gene ID" value="OMERI02G18670"/>
</dbReference>